<feature type="modified residue" description="4-aspartylphosphate" evidence="5">
    <location>
        <position position="53"/>
    </location>
</feature>
<gene>
    <name evidence="7" type="ORF">SAMN02745176_01945</name>
</gene>
<keyword evidence="3" id="KW-0902">Two-component regulatory system</keyword>
<evidence type="ECO:0000256" key="4">
    <source>
        <dbReference type="ARBA" id="ARBA00024867"/>
    </source>
</evidence>
<evidence type="ECO:0000256" key="1">
    <source>
        <dbReference type="ARBA" id="ARBA00018672"/>
    </source>
</evidence>
<dbReference type="InterPro" id="IPR001789">
    <property type="entry name" value="Sig_transdc_resp-reg_receiver"/>
</dbReference>
<dbReference type="GO" id="GO:0000160">
    <property type="term" value="P:phosphorelay signal transduction system"/>
    <property type="evidence" value="ECO:0007669"/>
    <property type="project" value="UniProtKB-KW"/>
</dbReference>
<dbReference type="PANTHER" id="PTHR44591">
    <property type="entry name" value="STRESS RESPONSE REGULATOR PROTEIN 1"/>
    <property type="match status" value="1"/>
</dbReference>
<dbReference type="Pfam" id="PF08664">
    <property type="entry name" value="YcbB"/>
    <property type="match status" value="1"/>
</dbReference>
<dbReference type="InterPro" id="IPR050595">
    <property type="entry name" value="Bact_response_regulator"/>
</dbReference>
<evidence type="ECO:0000259" key="6">
    <source>
        <dbReference type="PROSITE" id="PS50110"/>
    </source>
</evidence>
<protein>
    <recommendedName>
        <fullName evidence="1">Stage 0 sporulation protein A homolog</fullName>
    </recommendedName>
</protein>
<dbReference type="OrthoDB" id="1684633at2"/>
<dbReference type="EMBL" id="FQZS01000012">
    <property type="protein sequence ID" value="SHI96660.1"/>
    <property type="molecule type" value="Genomic_DNA"/>
</dbReference>
<keyword evidence="8" id="KW-1185">Reference proteome</keyword>
<evidence type="ECO:0000313" key="7">
    <source>
        <dbReference type="EMBL" id="SHI96660.1"/>
    </source>
</evidence>
<evidence type="ECO:0000313" key="8">
    <source>
        <dbReference type="Proteomes" id="UP000184442"/>
    </source>
</evidence>
<evidence type="ECO:0000256" key="2">
    <source>
        <dbReference type="ARBA" id="ARBA00022553"/>
    </source>
</evidence>
<feature type="domain" description="Response regulatory" evidence="6">
    <location>
        <begin position="2"/>
        <end position="118"/>
    </location>
</feature>
<reference evidence="7 8" key="1">
    <citation type="submission" date="2016-11" db="EMBL/GenBank/DDBJ databases">
        <authorList>
            <person name="Jaros S."/>
            <person name="Januszkiewicz K."/>
            <person name="Wedrychowicz H."/>
        </authorList>
    </citation>
    <scope>NUCLEOTIDE SEQUENCE [LARGE SCALE GENOMIC DNA]</scope>
    <source>
        <strain evidence="7 8">DSM 19022</strain>
    </source>
</reference>
<dbReference type="InterPro" id="IPR013972">
    <property type="entry name" value="YcbB"/>
</dbReference>
<dbReference type="Proteomes" id="UP000184442">
    <property type="component" value="Unassembled WGS sequence"/>
</dbReference>
<comment type="function">
    <text evidence="4">May play the central regulatory role in sporulation. It may be an element of the effector pathway responsible for the activation of sporulation genes in response to nutritional stress. Spo0A may act in concert with spo0H (a sigma factor) to control the expression of some genes that are critical to the sporulation process.</text>
</comment>
<name>A0A1M6FG19_9FIRM</name>
<proteinExistence type="predicted"/>
<evidence type="ECO:0000256" key="3">
    <source>
        <dbReference type="ARBA" id="ARBA00023012"/>
    </source>
</evidence>
<dbReference type="AlphaFoldDB" id="A0A1M6FG19"/>
<dbReference type="SMART" id="SM00448">
    <property type="entry name" value="REC"/>
    <property type="match status" value="1"/>
</dbReference>
<dbReference type="Pfam" id="PF00072">
    <property type="entry name" value="Response_reg"/>
    <property type="match status" value="1"/>
</dbReference>
<organism evidence="7 8">
    <name type="scientific">Lutispora thermophila DSM 19022</name>
    <dbReference type="NCBI Taxonomy" id="1122184"/>
    <lineage>
        <taxon>Bacteria</taxon>
        <taxon>Bacillati</taxon>
        <taxon>Bacillota</taxon>
        <taxon>Clostridia</taxon>
        <taxon>Lutisporales</taxon>
        <taxon>Lutisporaceae</taxon>
        <taxon>Lutispora</taxon>
    </lineage>
</organism>
<accession>A0A1M6FG19</accession>
<dbReference type="PROSITE" id="PS50110">
    <property type="entry name" value="RESPONSE_REGULATORY"/>
    <property type="match status" value="1"/>
</dbReference>
<dbReference type="Gene3D" id="3.40.50.2300">
    <property type="match status" value="1"/>
</dbReference>
<evidence type="ECO:0000256" key="5">
    <source>
        <dbReference type="PROSITE-ProRule" id="PRU00169"/>
    </source>
</evidence>
<dbReference type="STRING" id="1122184.SAMN02745176_01945"/>
<sequence length="279" mass="32345">MKYYIVDDDINIVKILSNIIEDNNLGDVVGYSYDGETAYKEILATNPDIVLVDLLMPKLDGNTLVREVKQLRTSINFVMVSQVSDSQLITESYKSGIEFFISKPLNKIEVEKVVNKVAEKIKLEEMLNNIRKVFSNVDRRLENIDKRDRTKEIRYILSMLGMLGEKGTNDIINTCTYLINMKKSFNECSMDEICKYLKENSKTVRQRMRRAMKEGLKNLANTGLEDYGNEYFQRYANMLFDFESVKAEMDFIRGKRNNGGKVNMGKFFEGLILLSEKEY</sequence>
<dbReference type="PANTHER" id="PTHR44591:SF14">
    <property type="entry name" value="PROTEIN PILG"/>
    <property type="match status" value="1"/>
</dbReference>
<dbReference type="InterPro" id="IPR011006">
    <property type="entry name" value="CheY-like_superfamily"/>
</dbReference>
<dbReference type="SUPFAM" id="SSF52172">
    <property type="entry name" value="CheY-like"/>
    <property type="match status" value="1"/>
</dbReference>
<keyword evidence="2 5" id="KW-0597">Phosphoprotein</keyword>